<evidence type="ECO:0008006" key="3">
    <source>
        <dbReference type="Google" id="ProtNLM"/>
    </source>
</evidence>
<protein>
    <recommendedName>
        <fullName evidence="3">Transposase IS116/IS110/IS902 family protein</fullName>
    </recommendedName>
</protein>
<name>B1C3X7_9FIRM</name>
<dbReference type="EMBL" id="ABIK02000014">
    <property type="protein sequence ID" value="EDS74361.1"/>
    <property type="molecule type" value="Genomic_DNA"/>
</dbReference>
<dbReference type="HOGENOM" id="CLU_3060283_0_0_9"/>
<proteinExistence type="predicted"/>
<reference evidence="1" key="1">
    <citation type="submission" date="2008-02" db="EMBL/GenBank/DDBJ databases">
        <authorList>
            <person name="Fulton L."/>
            <person name="Clifton S."/>
            <person name="Fulton B."/>
            <person name="Xu J."/>
            <person name="Minx P."/>
            <person name="Pepin K.H."/>
            <person name="Johnson M."/>
            <person name="Thiruvilangam P."/>
            <person name="Bhonagiri V."/>
            <person name="Nash W.E."/>
            <person name="Mardis E.R."/>
            <person name="Wilson R.K."/>
        </authorList>
    </citation>
    <scope>NUCLEOTIDE SEQUENCE [LARGE SCALE GENOMIC DNA]</scope>
    <source>
        <strain evidence="1">DSM 1552</strain>
    </source>
</reference>
<organism evidence="1 2">
    <name type="scientific">Thomasclavelia spiroformis DSM 1552</name>
    <dbReference type="NCBI Taxonomy" id="428126"/>
    <lineage>
        <taxon>Bacteria</taxon>
        <taxon>Bacillati</taxon>
        <taxon>Bacillota</taxon>
        <taxon>Erysipelotrichia</taxon>
        <taxon>Erysipelotrichales</taxon>
        <taxon>Coprobacillaceae</taxon>
        <taxon>Thomasclavelia</taxon>
    </lineage>
</organism>
<gene>
    <name evidence="1" type="ORF">CLOSPI_01945</name>
</gene>
<sequence length="53" mass="6332">MINHNPVFKQYYQLKISQGKGHRCAQGHCVRKLLKIIYHLLSTDQEFNHEPLR</sequence>
<evidence type="ECO:0000313" key="2">
    <source>
        <dbReference type="Proteomes" id="UP000004910"/>
    </source>
</evidence>
<comment type="caution">
    <text evidence="1">The sequence shown here is derived from an EMBL/GenBank/DDBJ whole genome shotgun (WGS) entry which is preliminary data.</text>
</comment>
<reference evidence="1" key="2">
    <citation type="submission" date="2014-06" db="EMBL/GenBank/DDBJ databases">
        <title>Draft genome sequence of Clostridium spiroforme (DSM 1552).</title>
        <authorList>
            <person name="Sudarsanam P."/>
            <person name="Ley R."/>
            <person name="Guruge J."/>
            <person name="Turnbaugh P.J."/>
            <person name="Mahowald M."/>
            <person name="Liep D."/>
            <person name="Gordon J."/>
        </authorList>
    </citation>
    <scope>NUCLEOTIDE SEQUENCE</scope>
    <source>
        <strain evidence="1">DSM 1552</strain>
    </source>
</reference>
<dbReference type="eggNOG" id="ENOG502ZHW5">
    <property type="taxonomic scope" value="Bacteria"/>
</dbReference>
<evidence type="ECO:0000313" key="1">
    <source>
        <dbReference type="EMBL" id="EDS74361.1"/>
    </source>
</evidence>
<dbReference type="Proteomes" id="UP000004910">
    <property type="component" value="Unassembled WGS sequence"/>
</dbReference>
<keyword evidence="2" id="KW-1185">Reference proteome</keyword>
<dbReference type="AlphaFoldDB" id="B1C3X7"/>
<accession>B1C3X7</accession>